<organism evidence="7">
    <name type="scientific">Salix viminalis</name>
    <name type="common">Common osier</name>
    <name type="synonym">Basket willow</name>
    <dbReference type="NCBI Taxonomy" id="40686"/>
    <lineage>
        <taxon>Eukaryota</taxon>
        <taxon>Viridiplantae</taxon>
        <taxon>Streptophyta</taxon>
        <taxon>Embryophyta</taxon>
        <taxon>Tracheophyta</taxon>
        <taxon>Spermatophyta</taxon>
        <taxon>Magnoliopsida</taxon>
        <taxon>eudicotyledons</taxon>
        <taxon>Gunneridae</taxon>
        <taxon>Pentapetalae</taxon>
        <taxon>rosids</taxon>
        <taxon>fabids</taxon>
        <taxon>Malpighiales</taxon>
        <taxon>Salicaceae</taxon>
        <taxon>Saliceae</taxon>
        <taxon>Salix</taxon>
    </lineage>
</organism>
<evidence type="ECO:0000256" key="3">
    <source>
        <dbReference type="ARBA" id="ARBA00023254"/>
    </source>
</evidence>
<dbReference type="FunFam" id="3.30.70.330:FF:000101">
    <property type="entry name" value="Protein MEI2-like 1"/>
    <property type="match status" value="1"/>
</dbReference>
<dbReference type="InterPro" id="IPR035979">
    <property type="entry name" value="RBD_domain_sf"/>
</dbReference>
<keyword evidence="2 5" id="KW-0694">RNA-binding</keyword>
<evidence type="ECO:0000256" key="1">
    <source>
        <dbReference type="ARBA" id="ARBA00022737"/>
    </source>
</evidence>
<accession>A0A6N2KLU3</accession>
<sequence>MSGPSKIPVVNSSKKVGTGAWGIPLRTDARLFSSSLPVLPHEKLNFHESENGGQSIDDSSPNLNKLDLETEVMDLFEDIESSAIGNLLPNDDELLAGIMDDFDLSGLPSQVEDLEECDFFGPGGGMELDFESQESLRIGMSKLNMSDGIPANGVGHYPLPNGVGTVAGEHPYGEHPSRTLFVRNINSNVEDSELKSLFEQYGDIRTLYTACKHRGFVMISYYDIRDARTAMRALQNKPLRRRKLDIHFSIPKDNPSEKDINQGTLVVFNLDASVSNDDLRLIFGVYGEVKEIRETPHKRHHKFIEFYDVRAAEAALRALNKSDIAGKRIKLEPSRPGGARRNMMQQISQELEQDEVRSFRHQVGSPVGNSPPVW</sequence>
<protein>
    <recommendedName>
        <fullName evidence="6">RRM domain-containing protein</fullName>
    </recommendedName>
</protein>
<gene>
    <name evidence="7" type="ORF">SVIM_LOCUS108792</name>
</gene>
<dbReference type="PROSITE" id="PS50102">
    <property type="entry name" value="RRM"/>
    <property type="match status" value="2"/>
</dbReference>
<keyword evidence="3" id="KW-0469">Meiosis</keyword>
<dbReference type="GO" id="GO:0051321">
    <property type="term" value="P:meiotic cell cycle"/>
    <property type="evidence" value="ECO:0007669"/>
    <property type="project" value="UniProtKB-KW"/>
</dbReference>
<reference evidence="7" key="1">
    <citation type="submission" date="2019-03" db="EMBL/GenBank/DDBJ databases">
        <authorList>
            <person name="Mank J."/>
            <person name="Almeida P."/>
        </authorList>
    </citation>
    <scope>NUCLEOTIDE SEQUENCE</scope>
    <source>
        <strain evidence="7">78183</strain>
    </source>
</reference>
<evidence type="ECO:0000256" key="4">
    <source>
        <dbReference type="ARBA" id="ARBA00058438"/>
    </source>
</evidence>
<dbReference type="GO" id="GO:0003723">
    <property type="term" value="F:RNA binding"/>
    <property type="evidence" value="ECO:0007669"/>
    <property type="project" value="UniProtKB-UniRule"/>
</dbReference>
<evidence type="ECO:0000313" key="7">
    <source>
        <dbReference type="EMBL" id="VFU29554.1"/>
    </source>
</evidence>
<dbReference type="InterPro" id="IPR034453">
    <property type="entry name" value="MEI2-like_RRM1"/>
</dbReference>
<dbReference type="Gene3D" id="3.30.70.330">
    <property type="match status" value="2"/>
</dbReference>
<dbReference type="AlphaFoldDB" id="A0A6N2KLU3"/>
<comment type="function">
    <text evidence="4">Probable RNA-binding protein that plays a role in meiosis and vegetative growth.</text>
</comment>
<dbReference type="GO" id="GO:0045836">
    <property type="term" value="P:positive regulation of meiotic nuclear division"/>
    <property type="evidence" value="ECO:0007669"/>
    <property type="project" value="UniProtKB-ARBA"/>
</dbReference>
<dbReference type="EMBL" id="CAADRP010000557">
    <property type="protein sequence ID" value="VFU29554.1"/>
    <property type="molecule type" value="Genomic_DNA"/>
</dbReference>
<name>A0A6N2KLU3_SALVM</name>
<dbReference type="FunFam" id="3.30.70.330:FF:000063">
    <property type="entry name" value="MEI2-like protein 5 isoform 2"/>
    <property type="match status" value="1"/>
</dbReference>
<dbReference type="Pfam" id="PF00076">
    <property type="entry name" value="RRM_1"/>
    <property type="match status" value="2"/>
</dbReference>
<proteinExistence type="predicted"/>
<dbReference type="CDD" id="cd12524">
    <property type="entry name" value="RRM1_MEI2_like"/>
    <property type="match status" value="1"/>
</dbReference>
<evidence type="ECO:0000259" key="6">
    <source>
        <dbReference type="PROSITE" id="PS50102"/>
    </source>
</evidence>
<dbReference type="SUPFAM" id="SSF54928">
    <property type="entry name" value="RNA-binding domain, RBD"/>
    <property type="match status" value="1"/>
</dbReference>
<dbReference type="InterPro" id="IPR000504">
    <property type="entry name" value="RRM_dom"/>
</dbReference>
<evidence type="ECO:0000256" key="2">
    <source>
        <dbReference type="ARBA" id="ARBA00022884"/>
    </source>
</evidence>
<feature type="domain" description="RRM" evidence="6">
    <location>
        <begin position="263"/>
        <end position="336"/>
    </location>
</feature>
<dbReference type="InterPro" id="IPR012677">
    <property type="entry name" value="Nucleotide-bd_a/b_plait_sf"/>
</dbReference>
<evidence type="ECO:0000256" key="5">
    <source>
        <dbReference type="PROSITE-ProRule" id="PRU00176"/>
    </source>
</evidence>
<dbReference type="PANTHER" id="PTHR23189">
    <property type="entry name" value="RNA RECOGNITION MOTIF-CONTAINING"/>
    <property type="match status" value="1"/>
</dbReference>
<keyword evidence="1" id="KW-0677">Repeat</keyword>
<dbReference type="SMART" id="SM00360">
    <property type="entry name" value="RRM"/>
    <property type="match status" value="2"/>
</dbReference>
<dbReference type="GO" id="GO:0045927">
    <property type="term" value="P:positive regulation of growth"/>
    <property type="evidence" value="ECO:0007669"/>
    <property type="project" value="UniProtKB-ARBA"/>
</dbReference>
<feature type="domain" description="RRM" evidence="6">
    <location>
        <begin position="178"/>
        <end position="251"/>
    </location>
</feature>